<feature type="region of interest" description="Disordered" evidence="1">
    <location>
        <begin position="212"/>
        <end position="231"/>
    </location>
</feature>
<sequence length="1143" mass="125769">MIDKFWHLKKKRSRTGSSERTTGLYQGGNFPKSGPQNHVSGSSLEIGSQREEKSKNGLPNKRARTSLLDMDFQANGTTRTSGPLERDKDMLKAINGAAAQLTENDGAFSAVPDGWERSKLKKKRSIIKSDTSSSCLARSQGGEREVKRGMPQKLNTDARPRNNHTHSFRSGSDSSTQVVENSDSSPQLHAPNIRSRNELSNGLLLNERRDVRFGPETESSSHKVINKPNNREDRCTANPAFLKFGSFRPRTNSCSVPKTSTNIHRVMGNSEDVELPQTTDKLNALGVNNRKRAASIRSSSPPVGQWAVHRPKKLCRSSRRSSLSPLVSSQDELTVSEAVDEESNHHDSLAGAKHVSSYTSHPSKMRGDNSASASLSESEESGLQENKLQYKMNKFMEKEDKSEDKPVQKSANLITSSRKNRLAIEEDIGDSDRRQGKIGRGFAPARSGMSARNEKLGESVTAKQQRSVRHGSERFESKPGRPPIKKLSERKTCTRPRQSINISSVESTEEAAIDHEELVAAATAALDTGRDCSSAFWKQLEPVFGAISSEEASFLREQIQFTNESAARTHGDGDNSQTLKVDRENATISSGPLVANACKNNTLPDVKNISEWEKKKGFAKERVFADPYFEEVFSQTGSHDGVSICQALLSAIIAEDDIKDIYDTGDFGEEYLYEDCYPAQFELEKNLKSKVLNLQPLDSSQTARRTSDSYKGNPNRRFRDGISSERLGTNGNVETYNRPLSSIQLAPGQLGPEQTTPQATVCSEFQYNQMSIDDRIILELNEIGLYPELESVPDLTYGEEEDIADSIHMLQDKLRRKAADRGNLLLKVEKAVMEEKELQLRKFEKLAMNHLVQTAHDKYVASCGPSSSGFKSANKTSKHSSQAFIKRVLARAKKFEETGISCFSEPPFRDIFLSASTRASNSQNIGISANDRNPTPASQIAGKVDTNVKCSGAAVDRPFGEDESGSNRAKKKELFLDDVACRTTLPTSRTPVLGNSLASGAKGKRSERDRDNKTSNRDPTFKNGHAKIGRPSASSGSKGERKNKPKPKMKMTQLSASVNALHSKDPGAEPVPLSGSGTKKSANDSEAVDLSNLQLPDIDVGDFGGQGQDISSWLNFEEEGLQDHDCVGLEIPMDDLSDVHMMI</sequence>
<feature type="region of interest" description="Disordered" evidence="1">
    <location>
        <begin position="432"/>
        <end position="507"/>
    </location>
</feature>
<proteinExistence type="predicted"/>
<feature type="compositionally biased region" description="Polar residues" evidence="1">
    <location>
        <begin position="15"/>
        <end position="24"/>
    </location>
</feature>
<feature type="compositionally biased region" description="Basic and acidic residues" evidence="1">
    <location>
        <begin position="1004"/>
        <end position="1020"/>
    </location>
</feature>
<evidence type="ECO:0000313" key="3">
    <source>
        <dbReference type="Proteomes" id="UP001412067"/>
    </source>
</evidence>
<feature type="compositionally biased region" description="Basic residues" evidence="1">
    <location>
        <begin position="309"/>
        <end position="319"/>
    </location>
</feature>
<protein>
    <submittedName>
        <fullName evidence="2">Uncharacterized protein</fullName>
    </submittedName>
</protein>
<feature type="region of interest" description="Disordered" evidence="1">
    <location>
        <begin position="986"/>
        <end position="1087"/>
    </location>
</feature>
<feature type="compositionally biased region" description="Basic and acidic residues" evidence="1">
    <location>
        <begin position="212"/>
        <end position="221"/>
    </location>
</feature>
<organism evidence="2 3">
    <name type="scientific">Platanthera guangdongensis</name>
    <dbReference type="NCBI Taxonomy" id="2320717"/>
    <lineage>
        <taxon>Eukaryota</taxon>
        <taxon>Viridiplantae</taxon>
        <taxon>Streptophyta</taxon>
        <taxon>Embryophyta</taxon>
        <taxon>Tracheophyta</taxon>
        <taxon>Spermatophyta</taxon>
        <taxon>Magnoliopsida</taxon>
        <taxon>Liliopsida</taxon>
        <taxon>Asparagales</taxon>
        <taxon>Orchidaceae</taxon>
        <taxon>Orchidoideae</taxon>
        <taxon>Orchideae</taxon>
        <taxon>Orchidinae</taxon>
        <taxon>Platanthera</taxon>
    </lineage>
</organism>
<feature type="compositionally biased region" description="Polar residues" evidence="1">
    <location>
        <begin position="34"/>
        <end position="46"/>
    </location>
</feature>
<dbReference type="EMBL" id="JBBWWR010000013">
    <property type="protein sequence ID" value="KAK8956210.1"/>
    <property type="molecule type" value="Genomic_DNA"/>
</dbReference>
<comment type="caution">
    <text evidence="2">The sequence shown here is derived from an EMBL/GenBank/DDBJ whole genome shotgun (WGS) entry which is preliminary data.</text>
</comment>
<dbReference type="PANTHER" id="PTHR31115">
    <property type="entry name" value="OS05G0107300 PROTEIN"/>
    <property type="match status" value="1"/>
</dbReference>
<dbReference type="PANTHER" id="PTHR31115:SF3">
    <property type="entry name" value="EXPRESSED PROTEIN"/>
    <property type="match status" value="1"/>
</dbReference>
<evidence type="ECO:0000313" key="2">
    <source>
        <dbReference type="EMBL" id="KAK8956210.1"/>
    </source>
</evidence>
<reference evidence="2 3" key="1">
    <citation type="journal article" date="2022" name="Nat. Plants">
        <title>Genomes of leafy and leafless Platanthera orchids illuminate the evolution of mycoheterotrophy.</title>
        <authorList>
            <person name="Li M.H."/>
            <person name="Liu K.W."/>
            <person name="Li Z."/>
            <person name="Lu H.C."/>
            <person name="Ye Q.L."/>
            <person name="Zhang D."/>
            <person name="Wang J.Y."/>
            <person name="Li Y.F."/>
            <person name="Zhong Z.M."/>
            <person name="Liu X."/>
            <person name="Yu X."/>
            <person name="Liu D.K."/>
            <person name="Tu X.D."/>
            <person name="Liu B."/>
            <person name="Hao Y."/>
            <person name="Liao X.Y."/>
            <person name="Jiang Y.T."/>
            <person name="Sun W.H."/>
            <person name="Chen J."/>
            <person name="Chen Y.Q."/>
            <person name="Ai Y."/>
            <person name="Zhai J.W."/>
            <person name="Wu S.S."/>
            <person name="Zhou Z."/>
            <person name="Hsiao Y.Y."/>
            <person name="Wu W.L."/>
            <person name="Chen Y.Y."/>
            <person name="Lin Y.F."/>
            <person name="Hsu J.L."/>
            <person name="Li C.Y."/>
            <person name="Wang Z.W."/>
            <person name="Zhao X."/>
            <person name="Zhong W.Y."/>
            <person name="Ma X.K."/>
            <person name="Ma L."/>
            <person name="Huang J."/>
            <person name="Chen G.Z."/>
            <person name="Huang M.Z."/>
            <person name="Huang L."/>
            <person name="Peng D.H."/>
            <person name="Luo Y.B."/>
            <person name="Zou S.Q."/>
            <person name="Chen S.P."/>
            <person name="Lan S."/>
            <person name="Tsai W.C."/>
            <person name="Van de Peer Y."/>
            <person name="Liu Z.J."/>
        </authorList>
    </citation>
    <scope>NUCLEOTIDE SEQUENCE [LARGE SCALE GENOMIC DNA]</scope>
    <source>
        <strain evidence="2">Lor288</strain>
    </source>
</reference>
<feature type="region of interest" description="Disordered" evidence="1">
    <location>
        <begin position="118"/>
        <end position="201"/>
    </location>
</feature>
<feature type="compositionally biased region" description="Low complexity" evidence="1">
    <location>
        <begin position="320"/>
        <end position="329"/>
    </location>
</feature>
<keyword evidence="3" id="KW-1185">Reference proteome</keyword>
<feature type="compositionally biased region" description="Polar residues" evidence="1">
    <location>
        <begin position="698"/>
        <end position="712"/>
    </location>
</feature>
<evidence type="ECO:0000256" key="1">
    <source>
        <dbReference type="SAM" id="MobiDB-lite"/>
    </source>
</evidence>
<gene>
    <name evidence="2" type="ORF">KSP40_PGU019238</name>
</gene>
<feature type="region of interest" description="Disordered" evidence="1">
    <location>
        <begin position="1"/>
        <end position="87"/>
    </location>
</feature>
<feature type="region of interest" description="Disordered" evidence="1">
    <location>
        <begin position="290"/>
        <end position="386"/>
    </location>
</feature>
<dbReference type="Proteomes" id="UP001412067">
    <property type="component" value="Unassembled WGS sequence"/>
</dbReference>
<accession>A0ABR2M154</accession>
<feature type="compositionally biased region" description="Polar residues" evidence="1">
    <location>
        <begin position="495"/>
        <end position="506"/>
    </location>
</feature>
<feature type="region of interest" description="Disordered" evidence="1">
    <location>
        <begin position="698"/>
        <end position="731"/>
    </location>
</feature>
<feature type="compositionally biased region" description="Polar residues" evidence="1">
    <location>
        <begin position="168"/>
        <end position="187"/>
    </location>
</feature>
<name>A0ABR2M154_9ASPA</name>
<feature type="compositionally biased region" description="Basic and acidic residues" evidence="1">
    <location>
        <begin position="470"/>
        <end position="479"/>
    </location>
</feature>